<reference evidence="1" key="1">
    <citation type="submission" date="2020-03" db="EMBL/GenBank/DDBJ databases">
        <title>The deep terrestrial virosphere.</title>
        <authorList>
            <person name="Holmfeldt K."/>
            <person name="Nilsson E."/>
            <person name="Simone D."/>
            <person name="Lopez-Fernandez M."/>
            <person name="Wu X."/>
            <person name="de Brujin I."/>
            <person name="Lundin D."/>
            <person name="Andersson A."/>
            <person name="Bertilsson S."/>
            <person name="Dopson M."/>
        </authorList>
    </citation>
    <scope>NUCLEOTIDE SEQUENCE</scope>
    <source>
        <strain evidence="1">MM415A01819</strain>
    </source>
</reference>
<proteinExistence type="predicted"/>
<dbReference type="Gene3D" id="2.40.30.180">
    <property type="entry name" value="Ubiquitin-activating enzyme E1, FCCH domain"/>
    <property type="match status" value="1"/>
</dbReference>
<dbReference type="EMBL" id="MT142155">
    <property type="protein sequence ID" value="QJA75312.1"/>
    <property type="molecule type" value="Genomic_DNA"/>
</dbReference>
<sequence length="305" mass="34149">MANYLQFSEIVGAVERSVKQYQSSMQSLVKSMINQVYLTEVLQADNLYPLFWLLALSDNRKSVASCDITGITQANPGVVSASHSLVAGDIVTLYDPGGMTELNYRTTVVGTVVAGTSFQLLDLDGTNINTTGFTAYTSGGTVIHRGITLSPSVEMILSNAVKWHDEDVLNEITPAEIEGSKDYDWWTDSTARPFRYLHKKSFLSDGSELDRLLWFPGAQDTYYLRYWYQKIAARLSADGDVPQLPWKFHDTIVSGAITRLAENNVQVENAVIWPKIYAAQLGALKTYNRKWWENHSEEIGVPYLL</sequence>
<accession>A0A6M3K1W4</accession>
<dbReference type="InterPro" id="IPR042302">
    <property type="entry name" value="E1_FCCH_sf"/>
</dbReference>
<gene>
    <name evidence="1" type="ORF">MM415A01819_0003</name>
</gene>
<organism evidence="1">
    <name type="scientific">viral metagenome</name>
    <dbReference type="NCBI Taxonomy" id="1070528"/>
    <lineage>
        <taxon>unclassified sequences</taxon>
        <taxon>metagenomes</taxon>
        <taxon>organismal metagenomes</taxon>
    </lineage>
</organism>
<protein>
    <submittedName>
        <fullName evidence="1">Putative tail tubular protein</fullName>
    </submittedName>
</protein>
<evidence type="ECO:0000313" key="1">
    <source>
        <dbReference type="EMBL" id="QJA75312.1"/>
    </source>
</evidence>
<dbReference type="AlphaFoldDB" id="A0A6M3K1W4"/>
<name>A0A6M3K1W4_9ZZZZ</name>